<evidence type="ECO:0000256" key="5">
    <source>
        <dbReference type="ARBA" id="ARBA00022692"/>
    </source>
</evidence>
<evidence type="ECO:0000313" key="10">
    <source>
        <dbReference type="EMBL" id="ARP93508.1"/>
    </source>
</evidence>
<keyword evidence="6 8" id="KW-1133">Transmembrane helix</keyword>
<evidence type="ECO:0000313" key="11">
    <source>
        <dbReference type="Proteomes" id="UP000194161"/>
    </source>
</evidence>
<evidence type="ECO:0000256" key="2">
    <source>
        <dbReference type="ARBA" id="ARBA00022448"/>
    </source>
</evidence>
<accession>A0A1W6Z7Y6</accession>
<dbReference type="PANTHER" id="PTHR43357:SF4">
    <property type="entry name" value="INNER MEMBRANE ABC TRANSPORTER PERMEASE PROTEIN YDCV"/>
    <property type="match status" value="1"/>
</dbReference>
<gene>
    <name evidence="10" type="ORF">CAL15_03410</name>
</gene>
<keyword evidence="3" id="KW-1003">Cell membrane</keyword>
<dbReference type="Proteomes" id="UP000194161">
    <property type="component" value="Chromosome"/>
</dbReference>
<dbReference type="InterPro" id="IPR000515">
    <property type="entry name" value="MetI-like"/>
</dbReference>
<feature type="transmembrane region" description="Helical" evidence="8">
    <location>
        <begin position="73"/>
        <end position="99"/>
    </location>
</feature>
<dbReference type="GO" id="GO:0055085">
    <property type="term" value="P:transmembrane transport"/>
    <property type="evidence" value="ECO:0007669"/>
    <property type="project" value="InterPro"/>
</dbReference>
<feature type="transmembrane region" description="Helical" evidence="8">
    <location>
        <begin position="241"/>
        <end position="265"/>
    </location>
</feature>
<protein>
    <recommendedName>
        <fullName evidence="9">ABC transmembrane type-1 domain-containing protein</fullName>
    </recommendedName>
</protein>
<comment type="subcellular location">
    <subcellularLocation>
        <location evidence="1">Cell inner membrane</location>
        <topology evidence="1">Multi-pass membrane protein</topology>
    </subcellularLocation>
    <subcellularLocation>
        <location evidence="8">Cell membrane</location>
        <topology evidence="8">Multi-pass membrane protein</topology>
    </subcellularLocation>
</comment>
<dbReference type="AlphaFoldDB" id="A0A1W6Z7Y6"/>
<keyword evidence="5 8" id="KW-0812">Transmembrane</keyword>
<proteinExistence type="inferred from homology"/>
<evidence type="ECO:0000259" key="9">
    <source>
        <dbReference type="PROSITE" id="PS50928"/>
    </source>
</evidence>
<dbReference type="STRING" id="463040.CAL15_03410"/>
<dbReference type="KEGG" id="bgm:CAL15_03410"/>
<dbReference type="EMBL" id="CP021111">
    <property type="protein sequence ID" value="ARP93508.1"/>
    <property type="molecule type" value="Genomic_DNA"/>
</dbReference>
<evidence type="ECO:0000256" key="3">
    <source>
        <dbReference type="ARBA" id="ARBA00022475"/>
    </source>
</evidence>
<evidence type="ECO:0000256" key="1">
    <source>
        <dbReference type="ARBA" id="ARBA00004429"/>
    </source>
</evidence>
<keyword evidence="11" id="KW-1185">Reference proteome</keyword>
<evidence type="ECO:0000256" key="6">
    <source>
        <dbReference type="ARBA" id="ARBA00022989"/>
    </source>
</evidence>
<dbReference type="CDD" id="cd06261">
    <property type="entry name" value="TM_PBP2"/>
    <property type="match status" value="1"/>
</dbReference>
<dbReference type="SUPFAM" id="SSF161098">
    <property type="entry name" value="MetI-like"/>
    <property type="match status" value="1"/>
</dbReference>
<evidence type="ECO:0000256" key="7">
    <source>
        <dbReference type="ARBA" id="ARBA00023136"/>
    </source>
</evidence>
<dbReference type="GO" id="GO:0005886">
    <property type="term" value="C:plasma membrane"/>
    <property type="evidence" value="ECO:0007669"/>
    <property type="project" value="UniProtKB-SubCell"/>
</dbReference>
<dbReference type="PANTHER" id="PTHR43357">
    <property type="entry name" value="INNER MEMBRANE ABC TRANSPORTER PERMEASE PROTEIN YDCV"/>
    <property type="match status" value="1"/>
</dbReference>
<dbReference type="Pfam" id="PF00528">
    <property type="entry name" value="BPD_transp_1"/>
    <property type="match status" value="1"/>
</dbReference>
<dbReference type="Gene3D" id="1.10.3720.10">
    <property type="entry name" value="MetI-like"/>
    <property type="match status" value="1"/>
</dbReference>
<dbReference type="InterPro" id="IPR035906">
    <property type="entry name" value="MetI-like_sf"/>
</dbReference>
<name>A0A1W6Z7Y6_9BORD</name>
<dbReference type="PROSITE" id="PS50928">
    <property type="entry name" value="ABC_TM1"/>
    <property type="match status" value="1"/>
</dbReference>
<feature type="transmembrane region" description="Helical" evidence="8">
    <location>
        <begin position="111"/>
        <end position="132"/>
    </location>
</feature>
<evidence type="ECO:0000256" key="4">
    <source>
        <dbReference type="ARBA" id="ARBA00022519"/>
    </source>
</evidence>
<reference evidence="10 11" key="1">
    <citation type="submission" date="2017-05" db="EMBL/GenBank/DDBJ databases">
        <title>Complete and WGS of Bordetella genogroups.</title>
        <authorList>
            <person name="Spilker T."/>
            <person name="LiPuma J."/>
        </authorList>
    </citation>
    <scope>NUCLEOTIDE SEQUENCE [LARGE SCALE GENOMIC DNA]</scope>
    <source>
        <strain evidence="10 11">AU7206</strain>
    </source>
</reference>
<comment type="similarity">
    <text evidence="8">Belongs to the binding-protein-dependent transport system permease family.</text>
</comment>
<organism evidence="10 11">
    <name type="scientific">Bordetella genomosp. 13</name>
    <dbReference type="NCBI Taxonomy" id="463040"/>
    <lineage>
        <taxon>Bacteria</taxon>
        <taxon>Pseudomonadati</taxon>
        <taxon>Pseudomonadota</taxon>
        <taxon>Betaproteobacteria</taxon>
        <taxon>Burkholderiales</taxon>
        <taxon>Alcaligenaceae</taxon>
        <taxon>Bordetella</taxon>
    </lineage>
</organism>
<feature type="transmembrane region" description="Helical" evidence="8">
    <location>
        <begin position="185"/>
        <end position="210"/>
    </location>
</feature>
<evidence type="ECO:0000256" key="8">
    <source>
        <dbReference type="RuleBase" id="RU363032"/>
    </source>
</evidence>
<keyword evidence="2 8" id="KW-0813">Transport</keyword>
<keyword evidence="7 8" id="KW-0472">Membrane</keyword>
<feature type="transmembrane region" description="Helical" evidence="8">
    <location>
        <begin position="138"/>
        <end position="165"/>
    </location>
</feature>
<keyword evidence="4" id="KW-0997">Cell inner membrane</keyword>
<feature type="transmembrane region" description="Helical" evidence="8">
    <location>
        <begin position="20"/>
        <end position="45"/>
    </location>
</feature>
<feature type="domain" description="ABC transmembrane type-1" evidence="9">
    <location>
        <begin position="73"/>
        <end position="259"/>
    </location>
</feature>
<sequence length="290" mass="31425">MRLGTRQPWSARAARQAWRVLDGTLAWAPALLLLAPLVMLGIGAFSTTWDSNGPRGFSLQPFRTAWTFSARSAGFSVLMATSVAMMSTMLAIPIAYFLLRSEPWLRRTLGALVFLPAVLPSLLYAMGLIMALPGLHGGWGLLFLAYAAQALPFAVWPVLAGLQLLDIALLEKAGQTLGASRWQRLMWLIVPNALRPAAVGVVSVFVLVLAESSTSFFLASGQYQPFGVTLYNAFQDLDVRIAAASTMMLIAILAPAVLAMELWLARRVVRPVQDRAAALPDFAQAQRALS</sequence>